<dbReference type="EMBL" id="CP106735">
    <property type="protein sequence ID" value="UXX80838.1"/>
    <property type="molecule type" value="Genomic_DNA"/>
</dbReference>
<name>A0ABY6D6T0_9BACT</name>
<evidence type="ECO:0000313" key="1">
    <source>
        <dbReference type="EMBL" id="UXX80838.1"/>
    </source>
</evidence>
<proteinExistence type="predicted"/>
<dbReference type="Proteomes" id="UP001062165">
    <property type="component" value="Chromosome"/>
</dbReference>
<reference evidence="1" key="1">
    <citation type="submission" date="2022-10" db="EMBL/GenBank/DDBJ databases">
        <title>Comparative genomics and taxonomic characterization of three novel marine species of genus Reichenbachiella exhibiting antioxidant and polysaccharide degradation activities.</title>
        <authorList>
            <person name="Muhammad N."/>
            <person name="Lee Y.-J."/>
            <person name="Ko J."/>
            <person name="Kim S.-G."/>
        </authorList>
    </citation>
    <scope>NUCLEOTIDE SEQUENCE</scope>
    <source>
        <strain evidence="1">Wsw4-B4</strain>
    </source>
</reference>
<organism evidence="1 2">
    <name type="scientific">Reichenbachiella carrageenanivorans</name>
    <dbReference type="NCBI Taxonomy" id="2979869"/>
    <lineage>
        <taxon>Bacteria</taxon>
        <taxon>Pseudomonadati</taxon>
        <taxon>Bacteroidota</taxon>
        <taxon>Cytophagia</taxon>
        <taxon>Cytophagales</taxon>
        <taxon>Reichenbachiellaceae</taxon>
        <taxon>Reichenbachiella</taxon>
    </lineage>
</organism>
<evidence type="ECO:0000313" key="2">
    <source>
        <dbReference type="Proteomes" id="UP001062165"/>
    </source>
</evidence>
<dbReference type="RefSeq" id="WP_263052567.1">
    <property type="nucleotide sequence ID" value="NZ_CP106735.1"/>
</dbReference>
<protein>
    <submittedName>
        <fullName evidence="1">DUF748 domain-containing protein</fullName>
    </submittedName>
</protein>
<keyword evidence="2" id="KW-1185">Reference proteome</keyword>
<gene>
    <name evidence="1" type="ORF">N7E81_06960</name>
</gene>
<sequence>MSERKRGLYLLVFFPLVFLGLFVLAQANLAKIIDARLSEQGLEVQSSGTTISLWSRSILLDSLRLSHPSGSQLFCTKLEITGIHLFDLMFKNGFSANTLAVDTLFIRLNMPTDSLDVMLKGTAKPKKDYAFSRVRVGRGGIHYSNADQEVLSLGFVINALQVDSKTGFGEGSVALNQLRYYLPEDGGMVTIDSLVLDLNKKQLGAKKLALTPVLDIPAFVKRFPYQKDRIDLQVASMTLEDLDLAGVFEGGGVKCERVKLDTVALEVFRDKQLKRAKQPDKPLFIDWLKASPLPVSVDTFVLTKASILYKEHYPPSNERAYVSFTQLHATAYRIYSESQLPIVLEAQAVVQHQGRLRVRFDLSDRPEGSRVVGSLSGMELARFNTMSVPAVGMNISKGVLNRMTFDFHYNHKIVNGILDMDYEDLSIQLVDKETKSQNIAQQVGSFMVNTFKVKSSNNRTQKSYNQGLIAYDREPEKSEISLWWKALLSGIKSSVGVEKKKEAA</sequence>
<accession>A0ABY6D6T0</accession>